<dbReference type="EMBL" id="JAAZKV010000007">
    <property type="protein sequence ID" value="NMA44372.1"/>
    <property type="molecule type" value="Genomic_DNA"/>
</dbReference>
<organism evidence="2 3">
    <name type="scientific">Candidatus Iainarchaeum sp</name>
    <dbReference type="NCBI Taxonomy" id="3101447"/>
    <lineage>
        <taxon>Archaea</taxon>
        <taxon>Candidatus Iainarchaeota</taxon>
        <taxon>Candidatus Iainarchaeia</taxon>
        <taxon>Candidatus Iainarchaeales</taxon>
        <taxon>Candidatus Iainarchaeaceae</taxon>
        <taxon>Candidatus Iainarchaeum</taxon>
    </lineage>
</organism>
<comment type="caution">
    <text evidence="2">The sequence shown here is derived from an EMBL/GenBank/DDBJ whole genome shotgun (WGS) entry which is preliminary data.</text>
</comment>
<evidence type="ECO:0000313" key="2">
    <source>
        <dbReference type="EMBL" id="NMA44372.1"/>
    </source>
</evidence>
<dbReference type="InterPro" id="IPR002716">
    <property type="entry name" value="PIN_dom"/>
</dbReference>
<dbReference type="InterPro" id="IPR029060">
    <property type="entry name" value="PIN-like_dom_sf"/>
</dbReference>
<evidence type="ECO:0000313" key="3">
    <source>
        <dbReference type="Proteomes" id="UP000526302"/>
    </source>
</evidence>
<dbReference type="SUPFAM" id="SSF88723">
    <property type="entry name" value="PIN domain-like"/>
    <property type="match status" value="1"/>
</dbReference>
<reference evidence="2 3" key="1">
    <citation type="journal article" date="2020" name="Biotechnol. Biofuels">
        <title>New insights from the biogas microbiome by comprehensive genome-resolved metagenomics of nearly 1600 species originating from multiple anaerobic digesters.</title>
        <authorList>
            <person name="Campanaro S."/>
            <person name="Treu L."/>
            <person name="Rodriguez-R L.M."/>
            <person name="Kovalovszki A."/>
            <person name="Ziels R.M."/>
            <person name="Maus I."/>
            <person name="Zhu X."/>
            <person name="Kougias P.G."/>
            <person name="Basile A."/>
            <person name="Luo G."/>
            <person name="Schluter A."/>
            <person name="Konstantinidis K.T."/>
            <person name="Angelidaki I."/>
        </authorList>
    </citation>
    <scope>NUCLEOTIDE SEQUENCE [LARGE SCALE GENOMIC DNA]</scope>
    <source>
        <strain evidence="2">AS22ysBPME_79</strain>
    </source>
</reference>
<dbReference type="Proteomes" id="UP000526302">
    <property type="component" value="Unassembled WGS sequence"/>
</dbReference>
<dbReference type="Pfam" id="PF10130">
    <property type="entry name" value="PIN_2"/>
    <property type="match status" value="1"/>
</dbReference>
<dbReference type="Gene3D" id="3.40.50.1010">
    <property type="entry name" value="5'-nuclease"/>
    <property type="match status" value="1"/>
</dbReference>
<sequence length="139" mass="15849">MKVTVDANILIAALIKGGSTRKILTNSAITVFAPAFLFSEIIKYKREIVKKSKGSEDDFNYLFAILLKNIKIIDDKELLPYLPAAKTLISDKKDLLYFACALYKDTVIWSNDKEFKKQKRVKIFTTEEMLKEVGAYNNS</sequence>
<dbReference type="AlphaFoldDB" id="A0A7K4BYU8"/>
<feature type="domain" description="PIN" evidence="1">
    <location>
        <begin position="5"/>
        <end position="130"/>
    </location>
</feature>
<gene>
    <name evidence="2" type="ORF">GX950_00975</name>
</gene>
<protein>
    <submittedName>
        <fullName evidence="2">PIN domain-containing protein</fullName>
    </submittedName>
</protein>
<proteinExistence type="predicted"/>
<name>A0A7K4BYU8_9ARCH</name>
<evidence type="ECO:0000259" key="1">
    <source>
        <dbReference type="Pfam" id="PF10130"/>
    </source>
</evidence>
<accession>A0A7K4BYU8</accession>